<feature type="domain" description="CCR4-NOT transcription complex subunit 1-like NOT1 connector" evidence="1">
    <location>
        <begin position="6"/>
        <end position="98"/>
    </location>
</feature>
<evidence type="ECO:0000313" key="3">
    <source>
        <dbReference type="Proteomes" id="UP000479000"/>
    </source>
</evidence>
<reference evidence="2 3" key="1">
    <citation type="submission" date="2020-02" db="EMBL/GenBank/DDBJ databases">
        <authorList>
            <person name="Ferguson B K."/>
        </authorList>
    </citation>
    <scope>NUCLEOTIDE SEQUENCE [LARGE SCALE GENOMIC DNA]</scope>
</reference>
<dbReference type="OrthoDB" id="1933107at2759"/>
<feature type="non-terminal residue" evidence="2">
    <location>
        <position position="98"/>
    </location>
</feature>
<protein>
    <recommendedName>
        <fullName evidence="1">CCR4-NOT transcription complex subunit 1-like NOT1 connector domain-containing protein</fullName>
    </recommendedName>
</protein>
<dbReference type="GO" id="GO:0017148">
    <property type="term" value="P:negative regulation of translation"/>
    <property type="evidence" value="ECO:0007669"/>
    <property type="project" value="InterPro"/>
</dbReference>
<dbReference type="GO" id="GO:0000288">
    <property type="term" value="P:nuclear-transcribed mRNA catabolic process, deadenylation-dependent decay"/>
    <property type="evidence" value="ECO:0007669"/>
    <property type="project" value="TreeGrafter"/>
</dbReference>
<dbReference type="EMBL" id="CADCXU010017060">
    <property type="protein sequence ID" value="CAB0005983.1"/>
    <property type="molecule type" value="Genomic_DNA"/>
</dbReference>
<name>A0A6H5GRG0_9HEMI</name>
<organism evidence="2 3">
    <name type="scientific">Nesidiocoris tenuis</name>
    <dbReference type="NCBI Taxonomy" id="355587"/>
    <lineage>
        <taxon>Eukaryota</taxon>
        <taxon>Metazoa</taxon>
        <taxon>Ecdysozoa</taxon>
        <taxon>Arthropoda</taxon>
        <taxon>Hexapoda</taxon>
        <taxon>Insecta</taxon>
        <taxon>Pterygota</taxon>
        <taxon>Neoptera</taxon>
        <taxon>Paraneoptera</taxon>
        <taxon>Hemiptera</taxon>
        <taxon>Heteroptera</taxon>
        <taxon>Panheteroptera</taxon>
        <taxon>Cimicomorpha</taxon>
        <taxon>Miridae</taxon>
        <taxon>Dicyphina</taxon>
        <taxon>Nesidiocoris</taxon>
    </lineage>
</organism>
<dbReference type="Pfam" id="PF23590">
    <property type="entry name" value="NOT1_connector"/>
    <property type="match status" value="1"/>
</dbReference>
<dbReference type="GO" id="GO:0060090">
    <property type="term" value="F:molecular adaptor activity"/>
    <property type="evidence" value="ECO:0007669"/>
    <property type="project" value="TreeGrafter"/>
</dbReference>
<proteinExistence type="predicted"/>
<dbReference type="AlphaFoldDB" id="A0A6H5GRG0"/>
<accession>A0A6H5GRG0</accession>
<dbReference type="GO" id="GO:0030015">
    <property type="term" value="C:CCR4-NOT core complex"/>
    <property type="evidence" value="ECO:0007669"/>
    <property type="project" value="InterPro"/>
</dbReference>
<gene>
    <name evidence="2" type="ORF">NTEN_LOCUS11460</name>
</gene>
<dbReference type="PANTHER" id="PTHR13162">
    <property type="entry name" value="CCR4-NOT TRANSCRIPTION COMPLEX"/>
    <property type="match status" value="1"/>
</dbReference>
<sequence>MFRLLRTFLESRDEFKYSFDCIDILLRSQLLNLQQFDLNLAHAIDNGQNFVALSFAQQIIQYYIIDERPSNILTEQDVIHTIEVLARIVSLPRPAPEG</sequence>
<dbReference type="GO" id="GO:0000932">
    <property type="term" value="C:P-body"/>
    <property type="evidence" value="ECO:0007669"/>
    <property type="project" value="TreeGrafter"/>
</dbReference>
<dbReference type="CDD" id="cd20710">
    <property type="entry name" value="NOT1_connector"/>
    <property type="match status" value="1"/>
</dbReference>
<dbReference type="Proteomes" id="UP000479000">
    <property type="component" value="Unassembled WGS sequence"/>
</dbReference>
<dbReference type="InterPro" id="IPR055454">
    <property type="entry name" value="CNOT1-like_NOT1_connector"/>
</dbReference>
<dbReference type="PANTHER" id="PTHR13162:SF8">
    <property type="entry name" value="CCR4-NOT TRANSCRIPTION COMPLEX SUBUNIT 1"/>
    <property type="match status" value="1"/>
</dbReference>
<evidence type="ECO:0000313" key="2">
    <source>
        <dbReference type="EMBL" id="CAB0005983.1"/>
    </source>
</evidence>
<dbReference type="InterPro" id="IPR040398">
    <property type="entry name" value="Not1"/>
</dbReference>
<keyword evidence="3" id="KW-1185">Reference proteome</keyword>
<evidence type="ECO:0000259" key="1">
    <source>
        <dbReference type="Pfam" id="PF23590"/>
    </source>
</evidence>